<evidence type="ECO:0000256" key="3">
    <source>
        <dbReference type="ARBA" id="ARBA00023002"/>
    </source>
</evidence>
<feature type="region of interest" description="Disordered" evidence="4">
    <location>
        <begin position="1"/>
        <end position="42"/>
    </location>
</feature>
<comment type="caution">
    <text evidence="7">The sequence shown here is derived from an EMBL/GenBank/DDBJ whole genome shotgun (WGS) entry which is preliminary data.</text>
</comment>
<dbReference type="Pfam" id="PF07731">
    <property type="entry name" value="Cu-oxidase_2"/>
    <property type="match status" value="1"/>
</dbReference>
<dbReference type="InterPro" id="IPR008972">
    <property type="entry name" value="Cupredoxin"/>
</dbReference>
<keyword evidence="3" id="KW-0560">Oxidoreductase</keyword>
<feature type="domain" description="Plastocyanin-like" evidence="6">
    <location>
        <begin position="63"/>
        <end position="97"/>
    </location>
</feature>
<evidence type="ECO:0000259" key="6">
    <source>
        <dbReference type="Pfam" id="PF07732"/>
    </source>
</evidence>
<keyword evidence="8" id="KW-1185">Reference proteome</keyword>
<sequence length="611" mass="65695">MTQLVQPARTTTDAAPGELTKFADPLRIPPTITPDPGSGDDGGTDVTVLLTAAEVRLHSELPPTPMWTYQGSFPGPTIQVRRGQRLRVAWENRITTPYPAQVGNIPAITMPPAENVPGIDPALLNQQAAALPSWTVTHLHGAVTGGGQDGWTDNAVLPGGSQLSEYPNDQAATALWYHDHAMGITRLNVYAGLAGLYLVRDDEEDGLGLPGDEFEVPLVLCDRNLATAPDGSPTGQLLYKTVGPLPFAGRYTLVNGGIWPHFEVRPRWYRFRVLNASNARAYRLHLVDETGQRVPDAVWQIGTDSGLLGAPVPLPGHGLTLSPAERADLLVDFGALAGRTLRLVNSAPAPYDGQTIGDTDPVGVPDPANRLPDPEVMEFRVAAAEPDPDPFTLPPVLAGSFQRLTHEALPADHNHRVLMLGRTPGGTFQLWETAEAAPGDVPPPGTVRDGIVQVQQGTGPVQTYRRISGDFNDTLNWRVRQDAWEVWTIINLTVALHPVHIHLIRFQLLTRAACDVSAFQQANGGTPAGSPVTWSAESPIDPADQGWKDTIKIPPGGLVRIAGQFTGATGKFMYHCHLLDHEDDGMMRPFTVTPGAVQDFTGMGGMGGMNM</sequence>
<comment type="similarity">
    <text evidence="1">Belongs to the multicopper oxidase family.</text>
</comment>
<name>A0ABN2Z1S3_9ACTN</name>
<feature type="region of interest" description="Disordered" evidence="4">
    <location>
        <begin position="525"/>
        <end position="544"/>
    </location>
</feature>
<dbReference type="RefSeq" id="WP_344461851.1">
    <property type="nucleotide sequence ID" value="NZ_BAAANT010000005.1"/>
</dbReference>
<accession>A0ABN2Z1S3</accession>
<gene>
    <name evidence="7" type="ORF">GCM10009760_14030</name>
</gene>
<evidence type="ECO:0000313" key="8">
    <source>
        <dbReference type="Proteomes" id="UP001422759"/>
    </source>
</evidence>
<dbReference type="PANTHER" id="PTHR48267:SF1">
    <property type="entry name" value="BILIRUBIN OXIDASE"/>
    <property type="match status" value="1"/>
</dbReference>
<reference evidence="7 8" key="1">
    <citation type="journal article" date="2019" name="Int. J. Syst. Evol. Microbiol.">
        <title>The Global Catalogue of Microorganisms (GCM) 10K type strain sequencing project: providing services to taxonomists for standard genome sequencing and annotation.</title>
        <authorList>
            <consortium name="The Broad Institute Genomics Platform"/>
            <consortium name="The Broad Institute Genome Sequencing Center for Infectious Disease"/>
            <person name="Wu L."/>
            <person name="Ma J."/>
        </authorList>
    </citation>
    <scope>NUCLEOTIDE SEQUENCE [LARGE SCALE GENOMIC DNA]</scope>
    <source>
        <strain evidence="7 8">JCM 14560</strain>
    </source>
</reference>
<dbReference type="InterPro" id="IPR045087">
    <property type="entry name" value="Cu-oxidase_fam"/>
</dbReference>
<dbReference type="Gene3D" id="2.60.40.420">
    <property type="entry name" value="Cupredoxins - blue copper proteins"/>
    <property type="match status" value="3"/>
</dbReference>
<protein>
    <submittedName>
        <fullName evidence="7">Multicopper oxidase domain-containing protein</fullName>
    </submittedName>
</protein>
<dbReference type="Pfam" id="PF07732">
    <property type="entry name" value="Cu-oxidase_3"/>
    <property type="match status" value="2"/>
</dbReference>
<dbReference type="PROSITE" id="PS00079">
    <property type="entry name" value="MULTICOPPER_OXIDASE1"/>
    <property type="match status" value="1"/>
</dbReference>
<evidence type="ECO:0000259" key="5">
    <source>
        <dbReference type="Pfam" id="PF07731"/>
    </source>
</evidence>
<dbReference type="CDD" id="cd13844">
    <property type="entry name" value="CuRO_1_BOD_CotA_like"/>
    <property type="match status" value="1"/>
</dbReference>
<dbReference type="PROSITE" id="PS00080">
    <property type="entry name" value="MULTICOPPER_OXIDASE2"/>
    <property type="match status" value="1"/>
</dbReference>
<dbReference type="InterPro" id="IPR002355">
    <property type="entry name" value="Cu_oxidase_Cu_BS"/>
</dbReference>
<dbReference type="SUPFAM" id="SSF49503">
    <property type="entry name" value="Cupredoxins"/>
    <property type="match status" value="3"/>
</dbReference>
<feature type="domain" description="Plastocyanin-like" evidence="5">
    <location>
        <begin position="470"/>
        <end position="595"/>
    </location>
</feature>
<dbReference type="PANTHER" id="PTHR48267">
    <property type="entry name" value="CUPREDOXIN SUPERFAMILY PROTEIN"/>
    <property type="match status" value="1"/>
</dbReference>
<dbReference type="InterPro" id="IPR011706">
    <property type="entry name" value="Cu-oxidase_C"/>
</dbReference>
<dbReference type="InterPro" id="IPR011707">
    <property type="entry name" value="Cu-oxidase-like_N"/>
</dbReference>
<evidence type="ECO:0000313" key="7">
    <source>
        <dbReference type="EMBL" id="GAA2135452.1"/>
    </source>
</evidence>
<dbReference type="InterPro" id="IPR033138">
    <property type="entry name" value="Cu_oxidase_CS"/>
</dbReference>
<feature type="domain" description="Plastocyanin-like" evidence="6">
    <location>
        <begin position="134"/>
        <end position="203"/>
    </location>
</feature>
<keyword evidence="2" id="KW-0479">Metal-binding</keyword>
<dbReference type="Proteomes" id="UP001422759">
    <property type="component" value="Unassembled WGS sequence"/>
</dbReference>
<evidence type="ECO:0000256" key="4">
    <source>
        <dbReference type="SAM" id="MobiDB-lite"/>
    </source>
</evidence>
<feature type="compositionally biased region" description="Polar residues" evidence="4">
    <location>
        <begin position="1"/>
        <end position="13"/>
    </location>
</feature>
<evidence type="ECO:0000256" key="2">
    <source>
        <dbReference type="ARBA" id="ARBA00022723"/>
    </source>
</evidence>
<organism evidence="7 8">
    <name type="scientific">Kitasatospora kazusensis</name>
    <dbReference type="NCBI Taxonomy" id="407974"/>
    <lineage>
        <taxon>Bacteria</taxon>
        <taxon>Bacillati</taxon>
        <taxon>Actinomycetota</taxon>
        <taxon>Actinomycetes</taxon>
        <taxon>Kitasatosporales</taxon>
        <taxon>Streptomycetaceae</taxon>
        <taxon>Kitasatospora</taxon>
    </lineage>
</organism>
<proteinExistence type="inferred from homology"/>
<dbReference type="EMBL" id="BAAANT010000005">
    <property type="protein sequence ID" value="GAA2135452.1"/>
    <property type="molecule type" value="Genomic_DNA"/>
</dbReference>
<evidence type="ECO:0000256" key="1">
    <source>
        <dbReference type="ARBA" id="ARBA00010609"/>
    </source>
</evidence>